<reference evidence="1 2" key="1">
    <citation type="submission" date="2023-06" db="EMBL/GenBank/DDBJ databases">
        <title>Rock-solubilizing bacteria, Microbacterium invictum, promotes re-establishment of vegetation in rocky wasteland by accelerating rock bio-weathering and reshaping soil bacterial community.</title>
        <authorList>
            <person name="Liu C."/>
        </authorList>
    </citation>
    <scope>NUCLEOTIDE SEQUENCE [LARGE SCALE GENOMIC DNA]</scope>
    <source>
        <strain evidence="1 2">X-18</strain>
    </source>
</reference>
<dbReference type="InterPro" id="IPR014825">
    <property type="entry name" value="DNA_alkylation"/>
</dbReference>
<dbReference type="RefSeq" id="WP_322409143.1">
    <property type="nucleotide sequence ID" value="NZ_CP139779.1"/>
</dbReference>
<dbReference type="EMBL" id="CP139779">
    <property type="protein sequence ID" value="WQB69017.1"/>
    <property type="molecule type" value="Genomic_DNA"/>
</dbReference>
<dbReference type="CDD" id="cd07064">
    <property type="entry name" value="AlkD_like_1"/>
    <property type="match status" value="1"/>
</dbReference>
<proteinExistence type="predicted"/>
<dbReference type="Pfam" id="PF08713">
    <property type="entry name" value="DNA_alkylation"/>
    <property type="match status" value="1"/>
</dbReference>
<evidence type="ECO:0000313" key="2">
    <source>
        <dbReference type="Proteomes" id="UP001324533"/>
    </source>
</evidence>
<gene>
    <name evidence="1" type="ORF">T9R20_09845</name>
</gene>
<sequence>MTAAGSGAAALVDDIRRGLRDAAEPERAPGQQAYMKSAMPFLGVRVPEVRAITSRIAAGRDADTVLAASRRLWDEATHREERYAAMALLRHRALRGELRLVPLVEHMVRTGAWWDITDELAHRLGDLLDTRPHDAVPLVRAWAQDDHLWIRRIAILSQLGRRARVDRDLLAEVIEHNASDFDFFIRKAIGWALRDIARVDPDWVRAFVTDHPLSALSVREATKHL</sequence>
<organism evidence="1 2">
    <name type="scientific">Microbacterium invictum</name>
    <dbReference type="NCBI Taxonomy" id="515415"/>
    <lineage>
        <taxon>Bacteria</taxon>
        <taxon>Bacillati</taxon>
        <taxon>Actinomycetota</taxon>
        <taxon>Actinomycetes</taxon>
        <taxon>Micrococcales</taxon>
        <taxon>Microbacteriaceae</taxon>
        <taxon>Microbacterium</taxon>
    </lineage>
</organism>
<dbReference type="PANTHER" id="PTHR34070:SF1">
    <property type="entry name" value="DNA ALKYLATION REPAIR PROTEIN"/>
    <property type="match status" value="1"/>
</dbReference>
<dbReference type="PANTHER" id="PTHR34070">
    <property type="entry name" value="ARMADILLO-TYPE FOLD"/>
    <property type="match status" value="1"/>
</dbReference>
<accession>A0ABZ0V8A2</accession>
<dbReference type="InterPro" id="IPR016024">
    <property type="entry name" value="ARM-type_fold"/>
</dbReference>
<evidence type="ECO:0000313" key="1">
    <source>
        <dbReference type="EMBL" id="WQB69017.1"/>
    </source>
</evidence>
<dbReference type="Gene3D" id="1.25.10.90">
    <property type="match status" value="1"/>
</dbReference>
<protein>
    <submittedName>
        <fullName evidence="1">DNA alkylation repair protein</fullName>
    </submittedName>
</protein>
<name>A0ABZ0V8A2_9MICO</name>
<dbReference type="SUPFAM" id="SSF48371">
    <property type="entry name" value="ARM repeat"/>
    <property type="match status" value="1"/>
</dbReference>
<dbReference type="Proteomes" id="UP001324533">
    <property type="component" value="Chromosome"/>
</dbReference>
<keyword evidence="2" id="KW-1185">Reference proteome</keyword>